<dbReference type="SUPFAM" id="SSF110087">
    <property type="entry name" value="DR1885-like metal-binding protein"/>
    <property type="match status" value="1"/>
</dbReference>
<comment type="caution">
    <text evidence="1">The sequence shown here is derived from an EMBL/GenBank/DDBJ whole genome shotgun (WGS) entry which is preliminary data.</text>
</comment>
<dbReference type="PANTHER" id="PTHR36302">
    <property type="entry name" value="BLR7088 PROTEIN"/>
    <property type="match status" value="1"/>
</dbReference>
<dbReference type="RefSeq" id="WP_311725707.1">
    <property type="nucleotide sequence ID" value="NZ_JAVRFD010000010.1"/>
</dbReference>
<accession>A0ABU2XI88</accession>
<reference evidence="1" key="1">
    <citation type="submission" date="2024-05" db="EMBL/GenBank/DDBJ databases">
        <title>30 novel species of actinomycetes from the DSMZ collection.</title>
        <authorList>
            <person name="Nouioui I."/>
        </authorList>
    </citation>
    <scope>NUCLEOTIDE SEQUENCE</scope>
    <source>
        <strain evidence="1">DSM 41529</strain>
    </source>
</reference>
<organism evidence="1 2">
    <name type="scientific">Streptomyces lonegramiae</name>
    <dbReference type="NCBI Taxonomy" id="3075524"/>
    <lineage>
        <taxon>Bacteria</taxon>
        <taxon>Bacillati</taxon>
        <taxon>Actinomycetota</taxon>
        <taxon>Actinomycetes</taxon>
        <taxon>Kitasatosporales</taxon>
        <taxon>Streptomycetaceae</taxon>
        <taxon>Streptomyces</taxon>
    </lineage>
</organism>
<name>A0ABU2XI88_9ACTN</name>
<evidence type="ECO:0000313" key="1">
    <source>
        <dbReference type="EMBL" id="MDT0545231.1"/>
    </source>
</evidence>
<dbReference type="InterPro" id="IPR058248">
    <property type="entry name" value="Lxx211020-like"/>
</dbReference>
<dbReference type="Pfam" id="PF04314">
    <property type="entry name" value="PCuAC"/>
    <property type="match status" value="1"/>
</dbReference>
<dbReference type="Gene3D" id="2.60.40.1890">
    <property type="entry name" value="PCu(A)C copper chaperone"/>
    <property type="match status" value="1"/>
</dbReference>
<proteinExistence type="predicted"/>
<dbReference type="Proteomes" id="UP001180754">
    <property type="component" value="Unassembled WGS sequence"/>
</dbReference>
<gene>
    <name evidence="1" type="ORF">RND15_21305</name>
</gene>
<sequence length="166" mass="17334">MRPVLSPTRRRLAGAVRGALAPLVASAVALGGLTAWTATGGAGSPARLRITDGRVWLPYAGNEFTVAFFRVRNAGGADDRLVSVTSPVTGRAMLSRTVRRGATESMAMVDTAAVPARSGLTMSAGGLKAMVKVSTPLRLGEELPFVLRFRDSGRVTATARVVRLGD</sequence>
<dbReference type="PANTHER" id="PTHR36302:SF1">
    <property type="entry name" value="COPPER CHAPERONE PCU(A)C"/>
    <property type="match status" value="1"/>
</dbReference>
<dbReference type="InterPro" id="IPR036182">
    <property type="entry name" value="PCuAC_sf"/>
</dbReference>
<evidence type="ECO:0000313" key="2">
    <source>
        <dbReference type="Proteomes" id="UP001180754"/>
    </source>
</evidence>
<dbReference type="EMBL" id="JAVRFD010000010">
    <property type="protein sequence ID" value="MDT0545231.1"/>
    <property type="molecule type" value="Genomic_DNA"/>
</dbReference>
<keyword evidence="2" id="KW-1185">Reference proteome</keyword>
<dbReference type="InterPro" id="IPR007410">
    <property type="entry name" value="LpqE-like"/>
</dbReference>
<protein>
    <submittedName>
        <fullName evidence="1">Copper chaperone PCu(A)C</fullName>
    </submittedName>
</protein>